<dbReference type="Pfam" id="PF14145">
    <property type="entry name" value="YrhK"/>
    <property type="match status" value="2"/>
</dbReference>
<name>A0AAD7UGL3_9STRA</name>
<organism evidence="3 4">
    <name type="scientific">Chrysophaeum taylorii</name>
    <dbReference type="NCBI Taxonomy" id="2483200"/>
    <lineage>
        <taxon>Eukaryota</taxon>
        <taxon>Sar</taxon>
        <taxon>Stramenopiles</taxon>
        <taxon>Ochrophyta</taxon>
        <taxon>Pelagophyceae</taxon>
        <taxon>Pelagomonadales</taxon>
        <taxon>Pelagomonadaceae</taxon>
        <taxon>Chrysophaeum</taxon>
    </lineage>
</organism>
<evidence type="ECO:0000259" key="2">
    <source>
        <dbReference type="Pfam" id="PF14145"/>
    </source>
</evidence>
<dbReference type="EMBL" id="JAQMWT010000350">
    <property type="protein sequence ID" value="KAJ8603499.1"/>
    <property type="molecule type" value="Genomic_DNA"/>
</dbReference>
<feature type="transmembrane region" description="Helical" evidence="1">
    <location>
        <begin position="52"/>
        <end position="70"/>
    </location>
</feature>
<reference evidence="3" key="1">
    <citation type="submission" date="2023-01" db="EMBL/GenBank/DDBJ databases">
        <title>Metagenome sequencing of chrysophaentin producing Chrysophaeum taylorii.</title>
        <authorList>
            <person name="Davison J."/>
            <person name="Bewley C."/>
        </authorList>
    </citation>
    <scope>NUCLEOTIDE SEQUENCE</scope>
    <source>
        <strain evidence="3">NIES-1699</strain>
    </source>
</reference>
<evidence type="ECO:0000313" key="3">
    <source>
        <dbReference type="EMBL" id="KAJ8603499.1"/>
    </source>
</evidence>
<keyword evidence="1" id="KW-0472">Membrane</keyword>
<feature type="transmembrane region" description="Helical" evidence="1">
    <location>
        <begin position="224"/>
        <end position="245"/>
    </location>
</feature>
<keyword evidence="4" id="KW-1185">Reference proteome</keyword>
<gene>
    <name evidence="3" type="ORF">CTAYLR_005107</name>
</gene>
<keyword evidence="1" id="KW-0812">Transmembrane</keyword>
<accession>A0AAD7UGL3</accession>
<feature type="transmembrane region" description="Helical" evidence="1">
    <location>
        <begin position="144"/>
        <end position="164"/>
    </location>
</feature>
<protein>
    <recommendedName>
        <fullName evidence="2">YrhK domain-containing protein</fullName>
    </recommendedName>
</protein>
<proteinExistence type="predicted"/>
<sequence length="276" mass="30124">MPRVAHGARTRRFRNLWVVQLFAGPAGRGSEFLSLTQKHATHWFEKLLGQLYILAGVMFVLGSVCFLPGFEGVYVDGVWLYFMGGVIYLKTSLFDLEEAYKGGGQFEVCMNKMYVVGTISYLGATIMYAPAVEAKMGGYQASLAGSWGFIIGSLFFVMACFLNGAHTGHAFSPTLEVDDPSKVLLAKILVLCTTNSTMLGALLFLVGSVLYLPNIGCDDLTVQIGTWCFLVGSLFFTIAGILPVVRRTYANVEQDAATSLSDAEDHVELRHDPEPS</sequence>
<dbReference type="InterPro" id="IPR025424">
    <property type="entry name" value="YrhK_domain"/>
</dbReference>
<feature type="domain" description="YrhK" evidence="2">
    <location>
        <begin position="197"/>
        <end position="246"/>
    </location>
</feature>
<feature type="transmembrane region" description="Helical" evidence="1">
    <location>
        <begin position="77"/>
        <end position="94"/>
    </location>
</feature>
<dbReference type="Proteomes" id="UP001230188">
    <property type="component" value="Unassembled WGS sequence"/>
</dbReference>
<feature type="transmembrane region" description="Helical" evidence="1">
    <location>
        <begin position="184"/>
        <end position="212"/>
    </location>
</feature>
<evidence type="ECO:0000256" key="1">
    <source>
        <dbReference type="SAM" id="Phobius"/>
    </source>
</evidence>
<comment type="caution">
    <text evidence="3">The sequence shown here is derived from an EMBL/GenBank/DDBJ whole genome shotgun (WGS) entry which is preliminary data.</text>
</comment>
<keyword evidence="1" id="KW-1133">Transmembrane helix</keyword>
<dbReference type="AlphaFoldDB" id="A0AAD7UGL3"/>
<feature type="transmembrane region" description="Helical" evidence="1">
    <location>
        <begin position="114"/>
        <end position="132"/>
    </location>
</feature>
<evidence type="ECO:0000313" key="4">
    <source>
        <dbReference type="Proteomes" id="UP001230188"/>
    </source>
</evidence>
<feature type="domain" description="YrhK" evidence="2">
    <location>
        <begin position="51"/>
        <end position="95"/>
    </location>
</feature>